<evidence type="ECO:0000256" key="4">
    <source>
        <dbReference type="ARBA" id="ARBA00023163"/>
    </source>
</evidence>
<dbReference type="Proteomes" id="UP001589814">
    <property type="component" value="Unassembled WGS sequence"/>
</dbReference>
<dbReference type="PROSITE" id="PS50931">
    <property type="entry name" value="HTH_LYSR"/>
    <property type="match status" value="1"/>
</dbReference>
<dbReference type="InterPro" id="IPR000847">
    <property type="entry name" value="LysR_HTH_N"/>
</dbReference>
<gene>
    <name evidence="6" type="ORF">ACFFHW_17340</name>
</gene>
<keyword evidence="3" id="KW-0238">DNA-binding</keyword>
<reference evidence="6 7" key="1">
    <citation type="submission" date="2024-09" db="EMBL/GenBank/DDBJ databases">
        <authorList>
            <person name="Sun Q."/>
            <person name="Mori K."/>
        </authorList>
    </citation>
    <scope>NUCLEOTIDE SEQUENCE [LARGE SCALE GENOMIC DNA]</scope>
    <source>
        <strain evidence="6 7">CCM 7415</strain>
    </source>
</reference>
<dbReference type="InterPro" id="IPR036388">
    <property type="entry name" value="WH-like_DNA-bd_sf"/>
</dbReference>
<dbReference type="CDD" id="cd08432">
    <property type="entry name" value="PBP2_GcdR_TrpI_HvrB_AmpR_like"/>
    <property type="match status" value="1"/>
</dbReference>
<dbReference type="Pfam" id="PF03466">
    <property type="entry name" value="LysR_substrate"/>
    <property type="match status" value="1"/>
</dbReference>
<dbReference type="Gene3D" id="3.40.190.10">
    <property type="entry name" value="Periplasmic binding protein-like II"/>
    <property type="match status" value="2"/>
</dbReference>
<dbReference type="PANTHER" id="PTHR30537:SF74">
    <property type="entry name" value="HTH-TYPE TRANSCRIPTIONAL REGULATOR TRPI"/>
    <property type="match status" value="1"/>
</dbReference>
<name>A0ABV6G7T9_9GAMM</name>
<evidence type="ECO:0000313" key="7">
    <source>
        <dbReference type="Proteomes" id="UP001589814"/>
    </source>
</evidence>
<dbReference type="EMBL" id="JBHLVX010000067">
    <property type="protein sequence ID" value="MFC0269730.1"/>
    <property type="molecule type" value="Genomic_DNA"/>
</dbReference>
<evidence type="ECO:0000313" key="6">
    <source>
        <dbReference type="EMBL" id="MFC0269730.1"/>
    </source>
</evidence>
<dbReference type="InterPro" id="IPR005119">
    <property type="entry name" value="LysR_subst-bd"/>
</dbReference>
<evidence type="ECO:0000256" key="1">
    <source>
        <dbReference type="ARBA" id="ARBA00009437"/>
    </source>
</evidence>
<dbReference type="PANTHER" id="PTHR30537">
    <property type="entry name" value="HTH-TYPE TRANSCRIPTIONAL REGULATOR"/>
    <property type="match status" value="1"/>
</dbReference>
<dbReference type="SUPFAM" id="SSF46785">
    <property type="entry name" value="Winged helix' DNA-binding domain"/>
    <property type="match status" value="1"/>
</dbReference>
<keyword evidence="2" id="KW-0805">Transcription regulation</keyword>
<dbReference type="InterPro" id="IPR036390">
    <property type="entry name" value="WH_DNA-bd_sf"/>
</dbReference>
<protein>
    <submittedName>
        <fullName evidence="6">LysR substrate-binding domain-containing protein</fullName>
    </submittedName>
</protein>
<evidence type="ECO:0000256" key="3">
    <source>
        <dbReference type="ARBA" id="ARBA00023125"/>
    </source>
</evidence>
<organism evidence="6 7">
    <name type="scientific">Kushneria aurantia</name>
    <dbReference type="NCBI Taxonomy" id="504092"/>
    <lineage>
        <taxon>Bacteria</taxon>
        <taxon>Pseudomonadati</taxon>
        <taxon>Pseudomonadota</taxon>
        <taxon>Gammaproteobacteria</taxon>
        <taxon>Oceanospirillales</taxon>
        <taxon>Halomonadaceae</taxon>
        <taxon>Kushneria</taxon>
    </lineage>
</organism>
<keyword evidence="7" id="KW-1185">Reference proteome</keyword>
<comment type="similarity">
    <text evidence="1">Belongs to the LysR transcriptional regulatory family.</text>
</comment>
<dbReference type="Gene3D" id="1.10.10.10">
    <property type="entry name" value="Winged helix-like DNA-binding domain superfamily/Winged helix DNA-binding domain"/>
    <property type="match status" value="1"/>
</dbReference>
<proteinExistence type="inferred from homology"/>
<feature type="domain" description="HTH lysR-type" evidence="5">
    <location>
        <begin position="5"/>
        <end position="62"/>
    </location>
</feature>
<evidence type="ECO:0000256" key="2">
    <source>
        <dbReference type="ARBA" id="ARBA00023015"/>
    </source>
</evidence>
<keyword evidence="4" id="KW-0804">Transcription</keyword>
<accession>A0ABV6G7T9</accession>
<sequence>MSTLPPLAWMQAFEASARHLNFTAAGEELGVSQAAISQRIRLLEARVGQSLFIRHPRSLSLSDAGRAWLPSVQEAFMRLAQGTAEVFGPDGRASVTLRATPGVQQYWLAQRLCRFHQRYPDIEVHIVTAIWSQQFGGVDADLEIRYGVGDWPEVEGHSLGREELSPLCAPALARRLKHIDDLAGETLLHATGFTTGWPAWLRAFGADGVEHRARRLVCDTRIMTLRLAASGCGVALAQRRLTEDSQALVAPFEGSIAASEAFWLVHPRGRALSASASTLWQWLVAEADEPAVQQALGSRLSGS</sequence>
<dbReference type="SUPFAM" id="SSF53850">
    <property type="entry name" value="Periplasmic binding protein-like II"/>
    <property type="match status" value="1"/>
</dbReference>
<dbReference type="RefSeq" id="WP_019951997.1">
    <property type="nucleotide sequence ID" value="NZ_JBHLVX010000067.1"/>
</dbReference>
<comment type="caution">
    <text evidence="6">The sequence shown here is derived from an EMBL/GenBank/DDBJ whole genome shotgun (WGS) entry which is preliminary data.</text>
</comment>
<dbReference type="PRINTS" id="PR00039">
    <property type="entry name" value="HTHLYSR"/>
</dbReference>
<dbReference type="InterPro" id="IPR058163">
    <property type="entry name" value="LysR-type_TF_proteobact-type"/>
</dbReference>
<evidence type="ECO:0000259" key="5">
    <source>
        <dbReference type="PROSITE" id="PS50931"/>
    </source>
</evidence>
<dbReference type="Pfam" id="PF00126">
    <property type="entry name" value="HTH_1"/>
    <property type="match status" value="1"/>
</dbReference>